<gene>
    <name evidence="1" type="ORF">MARPO_0003s0163</name>
</gene>
<name>A0A2R6XT42_MARPO</name>
<dbReference type="EMBL" id="KZ772675">
    <property type="protein sequence ID" value="PTQ49278.1"/>
    <property type="molecule type" value="Genomic_DNA"/>
</dbReference>
<evidence type="ECO:0000313" key="2">
    <source>
        <dbReference type="Proteomes" id="UP000244005"/>
    </source>
</evidence>
<protein>
    <submittedName>
        <fullName evidence="1">Uncharacterized protein</fullName>
    </submittedName>
</protein>
<accession>A0A2R6XT42</accession>
<evidence type="ECO:0000313" key="1">
    <source>
        <dbReference type="EMBL" id="PTQ49278.1"/>
    </source>
</evidence>
<keyword evidence="2" id="KW-1185">Reference proteome</keyword>
<dbReference type="Proteomes" id="UP000244005">
    <property type="component" value="Unassembled WGS sequence"/>
</dbReference>
<proteinExistence type="predicted"/>
<reference evidence="2" key="1">
    <citation type="journal article" date="2017" name="Cell">
        <title>Insights into land plant evolution garnered from the Marchantia polymorpha genome.</title>
        <authorList>
            <person name="Bowman J.L."/>
            <person name="Kohchi T."/>
            <person name="Yamato K.T."/>
            <person name="Jenkins J."/>
            <person name="Shu S."/>
            <person name="Ishizaki K."/>
            <person name="Yamaoka S."/>
            <person name="Nishihama R."/>
            <person name="Nakamura Y."/>
            <person name="Berger F."/>
            <person name="Adam C."/>
            <person name="Aki S.S."/>
            <person name="Althoff F."/>
            <person name="Araki T."/>
            <person name="Arteaga-Vazquez M.A."/>
            <person name="Balasubrmanian S."/>
            <person name="Barry K."/>
            <person name="Bauer D."/>
            <person name="Boehm C.R."/>
            <person name="Briginshaw L."/>
            <person name="Caballero-Perez J."/>
            <person name="Catarino B."/>
            <person name="Chen F."/>
            <person name="Chiyoda S."/>
            <person name="Chovatia M."/>
            <person name="Davies K.M."/>
            <person name="Delmans M."/>
            <person name="Demura T."/>
            <person name="Dierschke T."/>
            <person name="Dolan L."/>
            <person name="Dorantes-Acosta A.E."/>
            <person name="Eklund D.M."/>
            <person name="Florent S.N."/>
            <person name="Flores-Sandoval E."/>
            <person name="Fujiyama A."/>
            <person name="Fukuzawa H."/>
            <person name="Galik B."/>
            <person name="Grimanelli D."/>
            <person name="Grimwood J."/>
            <person name="Grossniklaus U."/>
            <person name="Hamada T."/>
            <person name="Haseloff J."/>
            <person name="Hetherington A.J."/>
            <person name="Higo A."/>
            <person name="Hirakawa Y."/>
            <person name="Hundley H.N."/>
            <person name="Ikeda Y."/>
            <person name="Inoue K."/>
            <person name="Inoue S.I."/>
            <person name="Ishida S."/>
            <person name="Jia Q."/>
            <person name="Kakita M."/>
            <person name="Kanazawa T."/>
            <person name="Kawai Y."/>
            <person name="Kawashima T."/>
            <person name="Kennedy M."/>
            <person name="Kinose K."/>
            <person name="Kinoshita T."/>
            <person name="Kohara Y."/>
            <person name="Koide E."/>
            <person name="Komatsu K."/>
            <person name="Kopischke S."/>
            <person name="Kubo M."/>
            <person name="Kyozuka J."/>
            <person name="Lagercrantz U."/>
            <person name="Lin S.S."/>
            <person name="Lindquist E."/>
            <person name="Lipzen A.M."/>
            <person name="Lu C.W."/>
            <person name="De Luna E."/>
            <person name="Martienssen R.A."/>
            <person name="Minamino N."/>
            <person name="Mizutani M."/>
            <person name="Mizutani M."/>
            <person name="Mochizuki N."/>
            <person name="Monte I."/>
            <person name="Mosher R."/>
            <person name="Nagasaki H."/>
            <person name="Nakagami H."/>
            <person name="Naramoto S."/>
            <person name="Nishitani K."/>
            <person name="Ohtani M."/>
            <person name="Okamoto T."/>
            <person name="Okumura M."/>
            <person name="Phillips J."/>
            <person name="Pollak B."/>
            <person name="Reinders A."/>
            <person name="Rovekamp M."/>
            <person name="Sano R."/>
            <person name="Sawa S."/>
            <person name="Schmid M.W."/>
            <person name="Shirakawa M."/>
            <person name="Solano R."/>
            <person name="Spunde A."/>
            <person name="Suetsugu N."/>
            <person name="Sugano S."/>
            <person name="Sugiyama A."/>
            <person name="Sun R."/>
            <person name="Suzuki Y."/>
            <person name="Takenaka M."/>
            <person name="Takezawa D."/>
            <person name="Tomogane H."/>
            <person name="Tsuzuki M."/>
            <person name="Ueda T."/>
            <person name="Umeda M."/>
            <person name="Ward J.M."/>
            <person name="Watanabe Y."/>
            <person name="Yazaki K."/>
            <person name="Yokoyama R."/>
            <person name="Yoshitake Y."/>
            <person name="Yotsui I."/>
            <person name="Zachgo S."/>
            <person name="Schmutz J."/>
        </authorList>
    </citation>
    <scope>NUCLEOTIDE SEQUENCE [LARGE SCALE GENOMIC DNA]</scope>
    <source>
        <strain evidence="2">Tak-1</strain>
    </source>
</reference>
<organism evidence="1 2">
    <name type="scientific">Marchantia polymorpha</name>
    <name type="common">Common liverwort</name>
    <name type="synonym">Marchantia aquatica</name>
    <dbReference type="NCBI Taxonomy" id="3197"/>
    <lineage>
        <taxon>Eukaryota</taxon>
        <taxon>Viridiplantae</taxon>
        <taxon>Streptophyta</taxon>
        <taxon>Embryophyta</taxon>
        <taxon>Marchantiophyta</taxon>
        <taxon>Marchantiopsida</taxon>
        <taxon>Marchantiidae</taxon>
        <taxon>Marchantiales</taxon>
        <taxon>Marchantiaceae</taxon>
        <taxon>Marchantia</taxon>
    </lineage>
</organism>
<dbReference type="AlphaFoldDB" id="A0A2R6XT42"/>
<dbReference type="Gramene" id="Mp7g11490.1">
    <property type="protein sequence ID" value="Mp7g11490.1.cds1"/>
    <property type="gene ID" value="Mp7g11490"/>
</dbReference>
<sequence>MCPKFCSHSAITSRKEGCDSMQQWWTRVSSSARLKSEIFCHTWIATEPCHSSRFFFYFLRMEFSCSCQLVGLSPLLVVLR</sequence>